<gene>
    <name evidence="2" type="ORF">KIN20_029006</name>
</gene>
<dbReference type="Proteomes" id="UP001196413">
    <property type="component" value="Unassembled WGS sequence"/>
</dbReference>
<feature type="region of interest" description="Disordered" evidence="1">
    <location>
        <begin position="51"/>
        <end position="71"/>
    </location>
</feature>
<proteinExistence type="predicted"/>
<comment type="caution">
    <text evidence="2">The sequence shown here is derived from an EMBL/GenBank/DDBJ whole genome shotgun (WGS) entry which is preliminary data.</text>
</comment>
<accession>A0AAD5R211</accession>
<dbReference type="AlphaFoldDB" id="A0AAD5R211"/>
<evidence type="ECO:0000256" key="1">
    <source>
        <dbReference type="SAM" id="MobiDB-lite"/>
    </source>
</evidence>
<feature type="compositionally biased region" description="Polar residues" evidence="1">
    <location>
        <begin position="62"/>
        <end position="71"/>
    </location>
</feature>
<sequence>MSKIPALSKQVLITTKHGDPVAVHGCIACFDLCIDRRRKTLDGNIQEEQHRVTEGTRVGETGQETVQSLAQ</sequence>
<protein>
    <submittedName>
        <fullName evidence="2">Uncharacterized protein</fullName>
    </submittedName>
</protein>
<dbReference type="EMBL" id="JAHQIW010006055">
    <property type="protein sequence ID" value="KAJ1367968.1"/>
    <property type="molecule type" value="Genomic_DNA"/>
</dbReference>
<name>A0AAD5R211_PARTN</name>
<evidence type="ECO:0000313" key="3">
    <source>
        <dbReference type="Proteomes" id="UP001196413"/>
    </source>
</evidence>
<evidence type="ECO:0000313" key="2">
    <source>
        <dbReference type="EMBL" id="KAJ1367968.1"/>
    </source>
</evidence>
<organism evidence="2 3">
    <name type="scientific">Parelaphostrongylus tenuis</name>
    <name type="common">Meningeal worm</name>
    <dbReference type="NCBI Taxonomy" id="148309"/>
    <lineage>
        <taxon>Eukaryota</taxon>
        <taxon>Metazoa</taxon>
        <taxon>Ecdysozoa</taxon>
        <taxon>Nematoda</taxon>
        <taxon>Chromadorea</taxon>
        <taxon>Rhabditida</taxon>
        <taxon>Rhabditina</taxon>
        <taxon>Rhabditomorpha</taxon>
        <taxon>Strongyloidea</taxon>
        <taxon>Metastrongylidae</taxon>
        <taxon>Parelaphostrongylus</taxon>
    </lineage>
</organism>
<keyword evidence="3" id="KW-1185">Reference proteome</keyword>
<reference evidence="2" key="1">
    <citation type="submission" date="2021-06" db="EMBL/GenBank/DDBJ databases">
        <title>Parelaphostrongylus tenuis whole genome reference sequence.</title>
        <authorList>
            <person name="Garwood T.J."/>
            <person name="Larsen P.A."/>
            <person name="Fountain-Jones N.M."/>
            <person name="Garbe J.R."/>
            <person name="Macchietto M.G."/>
            <person name="Kania S.A."/>
            <person name="Gerhold R.W."/>
            <person name="Richards J.E."/>
            <person name="Wolf T.M."/>
        </authorList>
    </citation>
    <scope>NUCLEOTIDE SEQUENCE</scope>
    <source>
        <strain evidence="2">MNPRO001-30</strain>
        <tissue evidence="2">Meninges</tissue>
    </source>
</reference>